<accession>A0A481YUR2</accession>
<evidence type="ECO:0000313" key="1">
    <source>
        <dbReference type="EMBL" id="QBK86770.1"/>
    </source>
</evidence>
<sequence>MRSEELLPFAVFFLRQAAPLVDVGEDVVQRPGEPLDGAAVLFGEVFGRGVFSDATLVTKTDSEHRSEILRGGWTEINIENCVCLRLGTATPKHRK</sequence>
<protein>
    <submittedName>
        <fullName evidence="1">Uncharacterized protein</fullName>
    </submittedName>
</protein>
<dbReference type="EMBL" id="MK500336">
    <property type="protein sequence ID" value="QBK86770.1"/>
    <property type="molecule type" value="Genomic_DNA"/>
</dbReference>
<gene>
    <name evidence="1" type="ORF">LCMAC103_01020</name>
</gene>
<organism evidence="1">
    <name type="scientific">Marseillevirus LCMAC103</name>
    <dbReference type="NCBI Taxonomy" id="2506604"/>
    <lineage>
        <taxon>Viruses</taxon>
        <taxon>Varidnaviria</taxon>
        <taxon>Bamfordvirae</taxon>
        <taxon>Nucleocytoviricota</taxon>
        <taxon>Megaviricetes</taxon>
        <taxon>Pimascovirales</taxon>
        <taxon>Pimascovirales incertae sedis</taxon>
        <taxon>Marseilleviridae</taxon>
    </lineage>
</organism>
<name>A0A481YUR2_9VIRU</name>
<proteinExistence type="predicted"/>
<reference evidence="1" key="1">
    <citation type="journal article" date="2019" name="MBio">
        <title>Virus Genomes from Deep Sea Sediments Expand the Ocean Megavirome and Support Independent Origins of Viral Gigantism.</title>
        <authorList>
            <person name="Backstrom D."/>
            <person name="Yutin N."/>
            <person name="Jorgensen S.L."/>
            <person name="Dharamshi J."/>
            <person name="Homa F."/>
            <person name="Zaremba-Niedwiedzka K."/>
            <person name="Spang A."/>
            <person name="Wolf Y.I."/>
            <person name="Koonin E.V."/>
            <person name="Ettema T.J."/>
        </authorList>
    </citation>
    <scope>NUCLEOTIDE SEQUENCE</scope>
</reference>